<keyword evidence="2" id="KW-1185">Reference proteome</keyword>
<name>A0ABP8TGE2_9ACTN</name>
<protein>
    <submittedName>
        <fullName evidence="1">Uncharacterized protein</fullName>
    </submittedName>
</protein>
<comment type="caution">
    <text evidence="1">The sequence shown here is derived from an EMBL/GenBank/DDBJ whole genome shotgun (WGS) entry which is preliminary data.</text>
</comment>
<dbReference type="Proteomes" id="UP001500212">
    <property type="component" value="Unassembled WGS sequence"/>
</dbReference>
<proteinExistence type="predicted"/>
<evidence type="ECO:0000313" key="2">
    <source>
        <dbReference type="Proteomes" id="UP001500212"/>
    </source>
</evidence>
<sequence length="119" mass="12707">MGACPTPHREALEHALRALADAVSGLGLHVTMAGPVTLVVSGERPAPEDPGDRIAALLEPAEPLSQSVTIESHDGRLWWCWVWADADRGGHDSEPIRPIEEVGEVARRIHTVVALPSAT</sequence>
<organism evidence="1 2">
    <name type="scientific">Actinoallomurus liliacearum</name>
    <dbReference type="NCBI Taxonomy" id="1080073"/>
    <lineage>
        <taxon>Bacteria</taxon>
        <taxon>Bacillati</taxon>
        <taxon>Actinomycetota</taxon>
        <taxon>Actinomycetes</taxon>
        <taxon>Streptosporangiales</taxon>
        <taxon>Thermomonosporaceae</taxon>
        <taxon>Actinoallomurus</taxon>
    </lineage>
</organism>
<evidence type="ECO:0000313" key="1">
    <source>
        <dbReference type="EMBL" id="GAA4607563.1"/>
    </source>
</evidence>
<accession>A0ABP8TGE2</accession>
<reference evidence="2" key="1">
    <citation type="journal article" date="2019" name="Int. J. Syst. Evol. Microbiol.">
        <title>The Global Catalogue of Microorganisms (GCM) 10K type strain sequencing project: providing services to taxonomists for standard genome sequencing and annotation.</title>
        <authorList>
            <consortium name="The Broad Institute Genomics Platform"/>
            <consortium name="The Broad Institute Genome Sequencing Center for Infectious Disease"/>
            <person name="Wu L."/>
            <person name="Ma J."/>
        </authorList>
    </citation>
    <scope>NUCLEOTIDE SEQUENCE [LARGE SCALE GENOMIC DNA]</scope>
    <source>
        <strain evidence="2">JCM 17938</strain>
    </source>
</reference>
<gene>
    <name evidence="1" type="ORF">GCM10023195_28830</name>
</gene>
<dbReference type="EMBL" id="BAABHJ010000006">
    <property type="protein sequence ID" value="GAA4607563.1"/>
    <property type="molecule type" value="Genomic_DNA"/>
</dbReference>
<dbReference type="RefSeq" id="WP_345353792.1">
    <property type="nucleotide sequence ID" value="NZ_BAABHJ010000006.1"/>
</dbReference>